<gene>
    <name evidence="3" type="ORF">CQW23_07046</name>
</gene>
<proteinExistence type="predicted"/>
<dbReference type="AlphaFoldDB" id="A0A2G2X510"/>
<dbReference type="GO" id="GO:0043531">
    <property type="term" value="F:ADP binding"/>
    <property type="evidence" value="ECO:0007669"/>
    <property type="project" value="InterPro"/>
</dbReference>
<accession>A0A2G2X510</accession>
<name>A0A2G2X510_CAPBA</name>
<reference evidence="4" key="2">
    <citation type="journal article" date="2017" name="J. Anim. Genet.">
        <title>Multiple reference genome sequences of hot pepper reveal the massive evolution of plant disease resistance genes by retroduplication.</title>
        <authorList>
            <person name="Kim S."/>
            <person name="Park J."/>
            <person name="Yeom S.-I."/>
            <person name="Kim Y.-M."/>
            <person name="Seo E."/>
            <person name="Kim K.-T."/>
            <person name="Kim M.-S."/>
            <person name="Lee J.M."/>
            <person name="Cheong K."/>
            <person name="Shin H.-S."/>
            <person name="Kim S.-B."/>
            <person name="Han K."/>
            <person name="Lee J."/>
            <person name="Park M."/>
            <person name="Lee H.-A."/>
            <person name="Lee H.-Y."/>
            <person name="Lee Y."/>
            <person name="Oh S."/>
            <person name="Lee J.H."/>
            <person name="Choi E."/>
            <person name="Choi E."/>
            <person name="Lee S.E."/>
            <person name="Jeon J."/>
            <person name="Kim H."/>
            <person name="Choi G."/>
            <person name="Song H."/>
            <person name="Lee J."/>
            <person name="Lee S.-C."/>
            <person name="Kwon J.-K."/>
            <person name="Lee H.-Y."/>
            <person name="Koo N."/>
            <person name="Hong Y."/>
            <person name="Kim R.W."/>
            <person name="Kang W.-H."/>
            <person name="Huh J.H."/>
            <person name="Kang B.-C."/>
            <person name="Yang T.-J."/>
            <person name="Lee Y.-H."/>
            <person name="Bennetzen J.L."/>
            <person name="Choi D."/>
        </authorList>
    </citation>
    <scope>NUCLEOTIDE SEQUENCE [LARGE SCALE GENOMIC DNA]</scope>
    <source>
        <strain evidence="4">cv. PBC81</strain>
    </source>
</reference>
<dbReference type="GO" id="GO:0006952">
    <property type="term" value="P:defense response"/>
    <property type="evidence" value="ECO:0007669"/>
    <property type="project" value="UniProtKB-KW"/>
</dbReference>
<keyword evidence="1" id="KW-0433">Leucine-rich repeat</keyword>
<dbReference type="FunFam" id="1.10.8.430:FF:000003">
    <property type="entry name" value="Probable disease resistance protein At5g66910"/>
    <property type="match status" value="1"/>
</dbReference>
<comment type="caution">
    <text evidence="3">The sequence shown here is derived from an EMBL/GenBank/DDBJ whole genome shotgun (WGS) entry which is preliminary data.</text>
</comment>
<dbReference type="InterPro" id="IPR027417">
    <property type="entry name" value="P-loop_NTPase"/>
</dbReference>
<dbReference type="PANTHER" id="PTHR36766:SF44">
    <property type="entry name" value="NBS-CODING RESISTANCE GENE ANALOG"/>
    <property type="match status" value="1"/>
</dbReference>
<sequence>MLVQRISLLMDLMSPDESWNLFKSVAFATEALPSDFETIGKQIADKCHGLPLTIAVVAGLLKSKRAIEDWENVAKDVKSFLTHDLDE</sequence>
<evidence type="ECO:0000313" key="4">
    <source>
        <dbReference type="Proteomes" id="UP000224567"/>
    </source>
</evidence>
<dbReference type="Proteomes" id="UP000224567">
    <property type="component" value="Unassembled WGS sequence"/>
</dbReference>
<evidence type="ECO:0000256" key="1">
    <source>
        <dbReference type="ARBA" id="ARBA00022614"/>
    </source>
</evidence>
<dbReference type="SUPFAM" id="SSF52540">
    <property type="entry name" value="P-loop containing nucleoside triphosphate hydrolases"/>
    <property type="match status" value="1"/>
</dbReference>
<evidence type="ECO:0000313" key="3">
    <source>
        <dbReference type="EMBL" id="PHT52584.1"/>
    </source>
</evidence>
<keyword evidence="2" id="KW-0611">Plant defense</keyword>
<dbReference type="InterPro" id="IPR042197">
    <property type="entry name" value="Apaf_helical"/>
</dbReference>
<dbReference type="Gene3D" id="1.10.8.430">
    <property type="entry name" value="Helical domain of apoptotic protease-activating factors"/>
    <property type="match status" value="1"/>
</dbReference>
<reference evidence="3 4" key="1">
    <citation type="journal article" date="2017" name="Genome Biol.">
        <title>New reference genome sequences of hot pepper reveal the massive evolution of plant disease-resistance genes by retroduplication.</title>
        <authorList>
            <person name="Kim S."/>
            <person name="Park J."/>
            <person name="Yeom S.I."/>
            <person name="Kim Y.M."/>
            <person name="Seo E."/>
            <person name="Kim K.T."/>
            <person name="Kim M.S."/>
            <person name="Lee J.M."/>
            <person name="Cheong K."/>
            <person name="Shin H.S."/>
            <person name="Kim S.B."/>
            <person name="Han K."/>
            <person name="Lee J."/>
            <person name="Park M."/>
            <person name="Lee H.A."/>
            <person name="Lee H.Y."/>
            <person name="Lee Y."/>
            <person name="Oh S."/>
            <person name="Lee J.H."/>
            <person name="Choi E."/>
            <person name="Choi E."/>
            <person name="Lee S.E."/>
            <person name="Jeon J."/>
            <person name="Kim H."/>
            <person name="Choi G."/>
            <person name="Song H."/>
            <person name="Lee J."/>
            <person name="Lee S.C."/>
            <person name="Kwon J.K."/>
            <person name="Lee H.Y."/>
            <person name="Koo N."/>
            <person name="Hong Y."/>
            <person name="Kim R.W."/>
            <person name="Kang W.H."/>
            <person name="Huh J.H."/>
            <person name="Kang B.C."/>
            <person name="Yang T.J."/>
            <person name="Lee Y.H."/>
            <person name="Bennetzen J.L."/>
            <person name="Choi D."/>
        </authorList>
    </citation>
    <scope>NUCLEOTIDE SEQUENCE [LARGE SCALE GENOMIC DNA]</scope>
    <source>
        <strain evidence="4">cv. PBC81</strain>
    </source>
</reference>
<dbReference type="STRING" id="33114.A0A2G2X510"/>
<dbReference type="EMBL" id="MLFT02000003">
    <property type="protein sequence ID" value="PHT52584.1"/>
    <property type="molecule type" value="Genomic_DNA"/>
</dbReference>
<organism evidence="3 4">
    <name type="scientific">Capsicum baccatum</name>
    <name type="common">Peruvian pepper</name>
    <dbReference type="NCBI Taxonomy" id="33114"/>
    <lineage>
        <taxon>Eukaryota</taxon>
        <taxon>Viridiplantae</taxon>
        <taxon>Streptophyta</taxon>
        <taxon>Embryophyta</taxon>
        <taxon>Tracheophyta</taxon>
        <taxon>Spermatophyta</taxon>
        <taxon>Magnoliopsida</taxon>
        <taxon>eudicotyledons</taxon>
        <taxon>Gunneridae</taxon>
        <taxon>Pentapetalae</taxon>
        <taxon>asterids</taxon>
        <taxon>lamiids</taxon>
        <taxon>Solanales</taxon>
        <taxon>Solanaceae</taxon>
        <taxon>Solanoideae</taxon>
        <taxon>Capsiceae</taxon>
        <taxon>Capsicum</taxon>
    </lineage>
</organism>
<dbReference type="PANTHER" id="PTHR36766">
    <property type="entry name" value="PLANT BROAD-SPECTRUM MILDEW RESISTANCE PROTEIN RPW8"/>
    <property type="match status" value="1"/>
</dbReference>
<protein>
    <submittedName>
        <fullName evidence="3">Uncharacterized protein</fullName>
    </submittedName>
</protein>
<dbReference type="OrthoDB" id="1298733at2759"/>
<evidence type="ECO:0000256" key="2">
    <source>
        <dbReference type="ARBA" id="ARBA00022821"/>
    </source>
</evidence>
<keyword evidence="4" id="KW-1185">Reference proteome</keyword>